<dbReference type="InterPro" id="IPR018378">
    <property type="entry name" value="C-type_lectin_CS"/>
</dbReference>
<feature type="domain" description="C-type lectin" evidence="2">
    <location>
        <begin position="118"/>
        <end position="231"/>
    </location>
</feature>
<dbReference type="InterPro" id="IPR016187">
    <property type="entry name" value="CTDL_fold"/>
</dbReference>
<organism evidence="3 4">
    <name type="scientific">Elysia marginata</name>
    <dbReference type="NCBI Taxonomy" id="1093978"/>
    <lineage>
        <taxon>Eukaryota</taxon>
        <taxon>Metazoa</taxon>
        <taxon>Spiralia</taxon>
        <taxon>Lophotrochozoa</taxon>
        <taxon>Mollusca</taxon>
        <taxon>Gastropoda</taxon>
        <taxon>Heterobranchia</taxon>
        <taxon>Euthyneura</taxon>
        <taxon>Panpulmonata</taxon>
        <taxon>Sacoglossa</taxon>
        <taxon>Placobranchoidea</taxon>
        <taxon>Plakobranchidae</taxon>
        <taxon>Elysia</taxon>
    </lineage>
</organism>
<dbReference type="SUPFAM" id="SSF56436">
    <property type="entry name" value="C-type lectin-like"/>
    <property type="match status" value="1"/>
</dbReference>
<keyword evidence="3" id="KW-0675">Receptor</keyword>
<accession>A0AAV4IWL2</accession>
<dbReference type="InterPro" id="IPR050111">
    <property type="entry name" value="C-type_lectin/snaclec_domain"/>
</dbReference>
<evidence type="ECO:0000259" key="2">
    <source>
        <dbReference type="PROSITE" id="PS50041"/>
    </source>
</evidence>
<dbReference type="Proteomes" id="UP000762676">
    <property type="component" value="Unassembled WGS sequence"/>
</dbReference>
<gene>
    <name evidence="3" type="ORF">ElyMa_004876500</name>
</gene>
<comment type="caution">
    <text evidence="3">The sequence shown here is derived from an EMBL/GenBank/DDBJ whole genome shotgun (WGS) entry which is preliminary data.</text>
</comment>
<dbReference type="PROSITE" id="PS00615">
    <property type="entry name" value="C_TYPE_LECTIN_1"/>
    <property type="match status" value="1"/>
</dbReference>
<reference evidence="3 4" key="1">
    <citation type="journal article" date="2021" name="Elife">
        <title>Chloroplast acquisition without the gene transfer in kleptoplastic sea slugs, Plakobranchus ocellatus.</title>
        <authorList>
            <person name="Maeda T."/>
            <person name="Takahashi S."/>
            <person name="Yoshida T."/>
            <person name="Shimamura S."/>
            <person name="Takaki Y."/>
            <person name="Nagai Y."/>
            <person name="Toyoda A."/>
            <person name="Suzuki Y."/>
            <person name="Arimoto A."/>
            <person name="Ishii H."/>
            <person name="Satoh N."/>
            <person name="Nishiyama T."/>
            <person name="Hasebe M."/>
            <person name="Maruyama T."/>
            <person name="Minagawa J."/>
            <person name="Obokata J."/>
            <person name="Shigenobu S."/>
        </authorList>
    </citation>
    <scope>NUCLEOTIDE SEQUENCE [LARGE SCALE GENOMIC DNA]</scope>
</reference>
<keyword evidence="4" id="KW-1185">Reference proteome</keyword>
<evidence type="ECO:0000313" key="3">
    <source>
        <dbReference type="EMBL" id="GFS13137.1"/>
    </source>
</evidence>
<dbReference type="EMBL" id="BMAT01009755">
    <property type="protein sequence ID" value="GFS13137.1"/>
    <property type="molecule type" value="Genomic_DNA"/>
</dbReference>
<evidence type="ECO:0000313" key="4">
    <source>
        <dbReference type="Proteomes" id="UP000762676"/>
    </source>
</evidence>
<dbReference type="PANTHER" id="PTHR22803">
    <property type="entry name" value="MANNOSE, PHOSPHOLIPASE, LECTIN RECEPTOR RELATED"/>
    <property type="match status" value="1"/>
</dbReference>
<dbReference type="CDD" id="cd00037">
    <property type="entry name" value="CLECT"/>
    <property type="match status" value="1"/>
</dbReference>
<dbReference type="Gene3D" id="3.10.100.10">
    <property type="entry name" value="Mannose-Binding Protein A, subunit A"/>
    <property type="match status" value="1"/>
</dbReference>
<keyword evidence="1" id="KW-1015">Disulfide bond</keyword>
<protein>
    <submittedName>
        <fullName evidence="3">Macrophage mannose receptor 1</fullName>
    </submittedName>
</protein>
<name>A0AAV4IWL2_9GAST</name>
<dbReference type="SMART" id="SM00034">
    <property type="entry name" value="CLECT"/>
    <property type="match status" value="1"/>
</dbReference>
<dbReference type="Pfam" id="PF00059">
    <property type="entry name" value="Lectin_C"/>
    <property type="match status" value="1"/>
</dbReference>
<dbReference type="PROSITE" id="PS50041">
    <property type="entry name" value="C_TYPE_LECTIN_2"/>
    <property type="match status" value="1"/>
</dbReference>
<dbReference type="AlphaFoldDB" id="A0AAV4IWL2"/>
<dbReference type="InterPro" id="IPR001304">
    <property type="entry name" value="C-type_lectin-like"/>
</dbReference>
<evidence type="ECO:0000256" key="1">
    <source>
        <dbReference type="ARBA" id="ARBA00023157"/>
    </source>
</evidence>
<dbReference type="InterPro" id="IPR016186">
    <property type="entry name" value="C-type_lectin-like/link_sf"/>
</dbReference>
<sequence>MASCLYAQSDTKVLCYKKENQTSLLPFVPKRLTSTSFSNTSSVLNCARRSYSVFPTSAGFLYSQESKHCSPLLWLEGPSSPGAQPVQPEEGDLYLSCDVCGDGFEIIELAHTGGELICLRYFNTDFVTQAEATSNCAAVGAYLAPVKTVAKLNIIRHMAISSVWVGFEFVTSQSYHIWSDNEMLTSQQKNDVFYPGEPSNYDGSENCGMFRYDYQALNDIGCWMKFTYICEKDLPF</sequence>
<proteinExistence type="predicted"/>